<proteinExistence type="predicted"/>
<keyword evidence="6" id="KW-0067">ATP-binding</keyword>
<keyword evidence="7" id="KW-0520">NAD</keyword>
<dbReference type="Pfam" id="PF01467">
    <property type="entry name" value="CTP_transf_like"/>
    <property type="match status" value="1"/>
</dbReference>
<dbReference type="GO" id="GO:0009435">
    <property type="term" value="P:NAD+ biosynthetic process"/>
    <property type="evidence" value="ECO:0007669"/>
    <property type="project" value="UniProtKB-UniPathway"/>
</dbReference>
<keyword evidence="3" id="KW-0808">Transferase</keyword>
<evidence type="ECO:0000256" key="2">
    <source>
        <dbReference type="ARBA" id="ARBA00022642"/>
    </source>
</evidence>
<dbReference type="UniPathway" id="UPA00253"/>
<reference evidence="9" key="1">
    <citation type="journal article" date="2014" name="Front. Microbiol.">
        <title>High frequency of phylogenetically diverse reductive dehalogenase-homologous genes in deep subseafloor sedimentary metagenomes.</title>
        <authorList>
            <person name="Kawai M."/>
            <person name="Futagami T."/>
            <person name="Toyoda A."/>
            <person name="Takaki Y."/>
            <person name="Nishi S."/>
            <person name="Hori S."/>
            <person name="Arai W."/>
            <person name="Tsubouchi T."/>
            <person name="Morono Y."/>
            <person name="Uchiyama I."/>
            <person name="Ito T."/>
            <person name="Fujiyama A."/>
            <person name="Inagaki F."/>
            <person name="Takami H."/>
        </authorList>
    </citation>
    <scope>NUCLEOTIDE SEQUENCE</scope>
    <source>
        <strain evidence="9">Expedition CK06-06</strain>
    </source>
</reference>
<evidence type="ECO:0000256" key="4">
    <source>
        <dbReference type="ARBA" id="ARBA00022695"/>
    </source>
</evidence>
<dbReference type="GO" id="GO:0005524">
    <property type="term" value="F:ATP binding"/>
    <property type="evidence" value="ECO:0007669"/>
    <property type="project" value="UniProtKB-KW"/>
</dbReference>
<dbReference type="CDD" id="cd02165">
    <property type="entry name" value="NMNAT"/>
    <property type="match status" value="1"/>
</dbReference>
<evidence type="ECO:0000256" key="7">
    <source>
        <dbReference type="ARBA" id="ARBA00023027"/>
    </source>
</evidence>
<gene>
    <name evidence="9" type="ORF">S06H3_38997</name>
</gene>
<protein>
    <recommendedName>
        <fullName evidence="8">Cytidyltransferase-like domain-containing protein</fullName>
    </recommendedName>
</protein>
<dbReference type="InterPro" id="IPR005248">
    <property type="entry name" value="NadD/NMNAT"/>
</dbReference>
<dbReference type="PANTHER" id="PTHR39321">
    <property type="entry name" value="NICOTINATE-NUCLEOTIDE ADENYLYLTRANSFERASE-RELATED"/>
    <property type="match status" value="1"/>
</dbReference>
<dbReference type="InterPro" id="IPR014729">
    <property type="entry name" value="Rossmann-like_a/b/a_fold"/>
</dbReference>
<dbReference type="GO" id="GO:0070566">
    <property type="term" value="F:adenylyltransferase activity"/>
    <property type="evidence" value="ECO:0007669"/>
    <property type="project" value="UniProtKB-ARBA"/>
</dbReference>
<keyword evidence="4" id="KW-0548">Nucleotidyltransferase</keyword>
<dbReference type="EMBL" id="BARV01023815">
    <property type="protein sequence ID" value="GAI41086.1"/>
    <property type="molecule type" value="Genomic_DNA"/>
</dbReference>
<dbReference type="Gene3D" id="3.40.50.620">
    <property type="entry name" value="HUPs"/>
    <property type="match status" value="1"/>
</dbReference>
<dbReference type="PANTHER" id="PTHR39321:SF3">
    <property type="entry name" value="PHOSPHOPANTETHEINE ADENYLYLTRANSFERASE"/>
    <property type="match status" value="1"/>
</dbReference>
<evidence type="ECO:0000256" key="3">
    <source>
        <dbReference type="ARBA" id="ARBA00022679"/>
    </source>
</evidence>
<keyword evidence="5" id="KW-0547">Nucleotide-binding</keyword>
<name>X1PF31_9ZZZZ</name>
<comment type="caution">
    <text evidence="9">The sequence shown here is derived from an EMBL/GenBank/DDBJ whole genome shotgun (WGS) entry which is preliminary data.</text>
</comment>
<dbReference type="AlphaFoldDB" id="X1PF31"/>
<organism evidence="9">
    <name type="scientific">marine sediment metagenome</name>
    <dbReference type="NCBI Taxonomy" id="412755"/>
    <lineage>
        <taxon>unclassified sequences</taxon>
        <taxon>metagenomes</taxon>
        <taxon>ecological metagenomes</taxon>
    </lineage>
</organism>
<evidence type="ECO:0000256" key="5">
    <source>
        <dbReference type="ARBA" id="ARBA00022741"/>
    </source>
</evidence>
<evidence type="ECO:0000256" key="1">
    <source>
        <dbReference type="ARBA" id="ARBA00004790"/>
    </source>
</evidence>
<evidence type="ECO:0000259" key="8">
    <source>
        <dbReference type="Pfam" id="PF01467"/>
    </source>
</evidence>
<dbReference type="SUPFAM" id="SSF52374">
    <property type="entry name" value="Nucleotidylyl transferase"/>
    <property type="match status" value="1"/>
</dbReference>
<evidence type="ECO:0000256" key="6">
    <source>
        <dbReference type="ARBA" id="ARBA00022840"/>
    </source>
</evidence>
<feature type="non-terminal residue" evidence="9">
    <location>
        <position position="1"/>
    </location>
</feature>
<sequence>SPISPAEHRVEMVRLAIADKSYFKLSTMEIERAGYSYTVDTIAELKLQLGAGDELFFILGWDNLAELPLWKEPSRLIRMCRLVAVPRPGYPLPDLKALEASVPGLSQRVTLMDKPEMDISASEIRDRVAQGLSIRHLVPEPVDEYIRQHKLYLTQ</sequence>
<keyword evidence="2" id="KW-0662">Pyridine nucleotide biosynthesis</keyword>
<dbReference type="InterPro" id="IPR004821">
    <property type="entry name" value="Cyt_trans-like"/>
</dbReference>
<dbReference type="NCBIfam" id="TIGR00482">
    <property type="entry name" value="nicotinate (nicotinamide) nucleotide adenylyltransferase"/>
    <property type="match status" value="1"/>
</dbReference>
<comment type="pathway">
    <text evidence="1">Cofactor biosynthesis; NAD(+) biosynthesis.</text>
</comment>
<accession>X1PF31</accession>
<evidence type="ECO:0000313" key="9">
    <source>
        <dbReference type="EMBL" id="GAI41086.1"/>
    </source>
</evidence>
<feature type="domain" description="Cytidyltransferase-like" evidence="8">
    <location>
        <begin position="2"/>
        <end position="127"/>
    </location>
</feature>